<dbReference type="STRING" id="665118.SAMN02983003_0152"/>
<protein>
    <submittedName>
        <fullName evidence="1">Uncharacterized protein</fullName>
    </submittedName>
</protein>
<dbReference type="EMBL" id="FPKU01000001">
    <property type="protein sequence ID" value="SFZ80822.1"/>
    <property type="molecule type" value="Genomic_DNA"/>
</dbReference>
<evidence type="ECO:0000313" key="2">
    <source>
        <dbReference type="Proteomes" id="UP000183447"/>
    </source>
</evidence>
<evidence type="ECO:0000313" key="1">
    <source>
        <dbReference type="EMBL" id="SFZ80822.1"/>
    </source>
</evidence>
<dbReference type="OrthoDB" id="9891019at2"/>
<dbReference type="RefSeq" id="WP_143145601.1">
    <property type="nucleotide sequence ID" value="NZ_FPKU01000001.1"/>
</dbReference>
<gene>
    <name evidence="1" type="ORF">SAMN02983003_0152</name>
</gene>
<name>A0A1K2HSI3_9HYPH</name>
<accession>A0A1K2HSI3</accession>
<proteinExistence type="predicted"/>
<dbReference type="AlphaFoldDB" id="A0A1K2HSI3"/>
<keyword evidence="2" id="KW-1185">Reference proteome</keyword>
<reference evidence="1 2" key="1">
    <citation type="submission" date="2016-11" db="EMBL/GenBank/DDBJ databases">
        <authorList>
            <person name="Jaros S."/>
            <person name="Januszkiewicz K."/>
            <person name="Wedrychowicz H."/>
        </authorList>
    </citation>
    <scope>NUCLEOTIDE SEQUENCE [LARGE SCALE GENOMIC DNA]</scope>
    <source>
        <strain evidence="1 2">ATCC 23634</strain>
    </source>
</reference>
<organism evidence="1 2">
    <name type="scientific">Devosia enhydra</name>
    <dbReference type="NCBI Taxonomy" id="665118"/>
    <lineage>
        <taxon>Bacteria</taxon>
        <taxon>Pseudomonadati</taxon>
        <taxon>Pseudomonadota</taxon>
        <taxon>Alphaproteobacteria</taxon>
        <taxon>Hyphomicrobiales</taxon>
        <taxon>Devosiaceae</taxon>
        <taxon>Devosia</taxon>
    </lineage>
</organism>
<sequence length="89" mass="9770">MEFEGEQRPLQTIWTHEAACIIGPLKATVENALGGAADLEELEGLKIIVYVEETETGAEWGFKFRGPAAAVNYAIYLVGRSSPVIDFRN</sequence>
<dbReference type="Proteomes" id="UP000183447">
    <property type="component" value="Unassembled WGS sequence"/>
</dbReference>